<gene>
    <name evidence="1" type="ORF">ROE7235_00468</name>
</gene>
<sequence>MIAKPYNGMKGWPYIFGEGKAKDMIVFDSVGAESNLGSVLDFSDAALFVISVVNAIGLHQCCRS</sequence>
<proteinExistence type="predicted"/>
<evidence type="ECO:0000313" key="1">
    <source>
        <dbReference type="EMBL" id="SUZ30742.1"/>
    </source>
</evidence>
<dbReference type="Proteomes" id="UP000272908">
    <property type="component" value="Unassembled WGS sequence"/>
</dbReference>
<name>A0A3B0M3P2_9RHOB</name>
<keyword evidence="2" id="KW-1185">Reference proteome</keyword>
<reference evidence="2" key="1">
    <citation type="submission" date="2018-08" db="EMBL/GenBank/DDBJ databases">
        <authorList>
            <person name="Rodrigo-Torres L."/>
            <person name="Arahal R. D."/>
            <person name="Lucena T."/>
        </authorList>
    </citation>
    <scope>NUCLEOTIDE SEQUENCE [LARGE SCALE GENOMIC DNA]</scope>
    <source>
        <strain evidence="2">CECT 7235</strain>
    </source>
</reference>
<evidence type="ECO:0000313" key="2">
    <source>
        <dbReference type="Proteomes" id="UP000272908"/>
    </source>
</evidence>
<protein>
    <submittedName>
        <fullName evidence="1">Uncharacterized protein</fullName>
    </submittedName>
</protein>
<dbReference type="AlphaFoldDB" id="A0A3B0M3P2"/>
<dbReference type="EMBL" id="UIHC01000003">
    <property type="protein sequence ID" value="SUZ30742.1"/>
    <property type="molecule type" value="Genomic_DNA"/>
</dbReference>
<organism evidence="1 2">
    <name type="scientific">Roseinatronobacter ekhonensis</name>
    <dbReference type="NCBI Taxonomy" id="254356"/>
    <lineage>
        <taxon>Bacteria</taxon>
        <taxon>Pseudomonadati</taxon>
        <taxon>Pseudomonadota</taxon>
        <taxon>Alphaproteobacteria</taxon>
        <taxon>Rhodobacterales</taxon>
        <taxon>Paracoccaceae</taxon>
        <taxon>Roseinatronobacter</taxon>
    </lineage>
</organism>
<accession>A0A3B0M3P2</accession>